<feature type="transmembrane region" description="Helical" evidence="1">
    <location>
        <begin position="225"/>
        <end position="248"/>
    </location>
</feature>
<reference evidence="2" key="1">
    <citation type="submission" date="2022-06" db="EMBL/GenBank/DDBJ databases">
        <title>Alkalicoccobacillus porphyridii sp. nov., isolated from a marine red alga, Porphyridium purpureum and reclassification of Shouchella plakortidis and Shouchella gibsonii as Alkalicoccobacillus plakortidis comb. nov. and Alkalicoccobacillus gibsonii comb. nov.</title>
        <authorList>
            <person name="Kim K.H."/>
            <person name="Lee J.K."/>
            <person name="Han D.M."/>
            <person name="Baek J.H."/>
            <person name="Jeon C.O."/>
        </authorList>
    </citation>
    <scope>NUCLEOTIDE SEQUENCE</scope>
    <source>
        <strain evidence="2">DSM 19153</strain>
    </source>
</reference>
<comment type="caution">
    <text evidence="2">The sequence shown here is derived from an EMBL/GenBank/DDBJ whole genome shotgun (WGS) entry which is preliminary data.</text>
</comment>
<evidence type="ECO:0000313" key="3">
    <source>
        <dbReference type="Proteomes" id="UP001203665"/>
    </source>
</evidence>
<feature type="transmembrane region" description="Helical" evidence="1">
    <location>
        <begin position="193"/>
        <end position="213"/>
    </location>
</feature>
<feature type="transmembrane region" description="Helical" evidence="1">
    <location>
        <begin position="161"/>
        <end position="187"/>
    </location>
</feature>
<keyword evidence="1" id="KW-1133">Transmembrane helix</keyword>
<keyword evidence="1" id="KW-0472">Membrane</keyword>
<dbReference type="EMBL" id="JAMQJY010000001">
    <property type="protein sequence ID" value="MCM2676221.1"/>
    <property type="molecule type" value="Genomic_DNA"/>
</dbReference>
<sequence length="256" mass="27871">MTCAKCGTTLSPESTYCENCGEHIATDQPSIEQQIPQQEEASTVEQVEKTPNETVEKITAVSKSYWQYFLAHLKAPTQKGMDSNHSNTSFAIINAALISIFFALTLFAQLSLRTSSMFGLSFTETFIPGLVFMLLLIGITTGGLFLAIKIVFKSEVDFKALFVKFGGVLPLPVALSVAAFISGLIGISELTSLFIGLLFLTIFALMVLTYQSYRKPGVDTNIDPLYGLVGLFAIVLILLSVIFSYMLAGVLVSMLM</sequence>
<keyword evidence="3" id="KW-1185">Reference proteome</keyword>
<evidence type="ECO:0000313" key="2">
    <source>
        <dbReference type="EMBL" id="MCM2676221.1"/>
    </source>
</evidence>
<protein>
    <submittedName>
        <fullName evidence="2">Zinc ribbon domain-containing protein</fullName>
    </submittedName>
</protein>
<feature type="transmembrane region" description="Helical" evidence="1">
    <location>
        <begin position="89"/>
        <end position="110"/>
    </location>
</feature>
<gene>
    <name evidence="2" type="ORF">NDM98_12430</name>
</gene>
<dbReference type="RefSeq" id="WP_251608051.1">
    <property type="nucleotide sequence ID" value="NZ_JAMQJY010000001.1"/>
</dbReference>
<proteinExistence type="predicted"/>
<dbReference type="Proteomes" id="UP001203665">
    <property type="component" value="Unassembled WGS sequence"/>
</dbReference>
<accession>A0ABT0XK01</accession>
<name>A0ABT0XK01_9BACI</name>
<organism evidence="2 3">
    <name type="scientific">Alkalicoccobacillus plakortidis</name>
    <dbReference type="NCBI Taxonomy" id="444060"/>
    <lineage>
        <taxon>Bacteria</taxon>
        <taxon>Bacillati</taxon>
        <taxon>Bacillota</taxon>
        <taxon>Bacilli</taxon>
        <taxon>Bacillales</taxon>
        <taxon>Bacillaceae</taxon>
        <taxon>Alkalicoccobacillus</taxon>
    </lineage>
</organism>
<evidence type="ECO:0000256" key="1">
    <source>
        <dbReference type="SAM" id="Phobius"/>
    </source>
</evidence>
<keyword evidence="1" id="KW-0812">Transmembrane</keyword>
<feature type="transmembrane region" description="Helical" evidence="1">
    <location>
        <begin position="130"/>
        <end position="152"/>
    </location>
</feature>